<comment type="caution">
    <text evidence="6">The sequence shown here is derived from an EMBL/GenBank/DDBJ whole genome shotgun (WGS) entry which is preliminary data.</text>
</comment>
<dbReference type="InterPro" id="IPR017508">
    <property type="entry name" value="HipA_N1"/>
</dbReference>
<dbReference type="EMBL" id="QRQQ01000001">
    <property type="protein sequence ID" value="RHN19118.1"/>
    <property type="molecule type" value="Genomic_DNA"/>
</dbReference>
<evidence type="ECO:0000313" key="7">
    <source>
        <dbReference type="Proteomes" id="UP000285652"/>
    </source>
</evidence>
<evidence type="ECO:0000256" key="1">
    <source>
        <dbReference type="ARBA" id="ARBA00010164"/>
    </source>
</evidence>
<evidence type="ECO:0000256" key="2">
    <source>
        <dbReference type="ARBA" id="ARBA00022679"/>
    </source>
</evidence>
<dbReference type="GO" id="GO:0005829">
    <property type="term" value="C:cytosol"/>
    <property type="evidence" value="ECO:0007669"/>
    <property type="project" value="TreeGrafter"/>
</dbReference>
<dbReference type="Gene3D" id="1.10.1070.20">
    <property type="match status" value="1"/>
</dbReference>
<dbReference type="Pfam" id="PF13657">
    <property type="entry name" value="Couple_hipA"/>
    <property type="match status" value="1"/>
</dbReference>
<evidence type="ECO:0000259" key="5">
    <source>
        <dbReference type="Pfam" id="PF13657"/>
    </source>
</evidence>
<evidence type="ECO:0000259" key="4">
    <source>
        <dbReference type="Pfam" id="PF07804"/>
    </source>
</evidence>
<dbReference type="GO" id="GO:0004674">
    <property type="term" value="F:protein serine/threonine kinase activity"/>
    <property type="evidence" value="ECO:0007669"/>
    <property type="project" value="TreeGrafter"/>
</dbReference>
<dbReference type="InterPro" id="IPR052028">
    <property type="entry name" value="HipA_Ser/Thr_kinase"/>
</dbReference>
<accession>A0A415ULY6</accession>
<protein>
    <submittedName>
        <fullName evidence="6">Type II toxin-antitoxin system HipA family toxin</fullName>
    </submittedName>
</protein>
<gene>
    <name evidence="6" type="ORF">DWZ24_00720</name>
</gene>
<dbReference type="PANTHER" id="PTHR37419">
    <property type="entry name" value="SERINE/THREONINE-PROTEIN KINASE TOXIN HIPA"/>
    <property type="match status" value="1"/>
</dbReference>
<feature type="domain" description="HipA N-terminal subdomain 1" evidence="5">
    <location>
        <begin position="14"/>
        <end position="106"/>
    </location>
</feature>
<evidence type="ECO:0000256" key="3">
    <source>
        <dbReference type="ARBA" id="ARBA00022777"/>
    </source>
</evidence>
<feature type="domain" description="HipA-like C-terminal" evidence="4">
    <location>
        <begin position="146"/>
        <end position="392"/>
    </location>
</feature>
<dbReference type="NCBIfam" id="TIGR03071">
    <property type="entry name" value="couple_hipA"/>
    <property type="match status" value="1"/>
</dbReference>
<dbReference type="Pfam" id="PF07804">
    <property type="entry name" value="HipA_C"/>
    <property type="match status" value="1"/>
</dbReference>
<dbReference type="RefSeq" id="WP_118447135.1">
    <property type="nucleotide sequence ID" value="NZ_QRQQ01000001.1"/>
</dbReference>
<organism evidence="6 7">
    <name type="scientific">Dorea formicigenerans</name>
    <dbReference type="NCBI Taxonomy" id="39486"/>
    <lineage>
        <taxon>Bacteria</taxon>
        <taxon>Bacillati</taxon>
        <taxon>Bacillota</taxon>
        <taxon>Clostridia</taxon>
        <taxon>Lachnospirales</taxon>
        <taxon>Lachnospiraceae</taxon>
        <taxon>Dorea</taxon>
    </lineage>
</organism>
<dbReference type="InterPro" id="IPR012893">
    <property type="entry name" value="HipA-like_C"/>
</dbReference>
<name>A0A415ULY6_9FIRM</name>
<keyword evidence="3" id="KW-0418">Kinase</keyword>
<keyword evidence="2" id="KW-0808">Transferase</keyword>
<dbReference type="AlphaFoldDB" id="A0A415ULY6"/>
<comment type="similarity">
    <text evidence="1">Belongs to the HipA Ser/Thr kinase family.</text>
</comment>
<reference evidence="6 7" key="1">
    <citation type="submission" date="2018-08" db="EMBL/GenBank/DDBJ databases">
        <title>A genome reference for cultivated species of the human gut microbiota.</title>
        <authorList>
            <person name="Zou Y."/>
            <person name="Xue W."/>
            <person name="Luo G."/>
        </authorList>
    </citation>
    <scope>NUCLEOTIDE SEQUENCE [LARGE SCALE GENOMIC DNA]</scope>
    <source>
        <strain evidence="6 7">AF31-13BH</strain>
    </source>
</reference>
<sequence length="427" mass="48361">MRRLSVFIEINGQSEYAGEIIGRDSSDARFTYAESYLKNFEHRAISIGLPLEEKTFDSMRTRIFFEGLLPEGFTRRCVAEWMHIDEGDYLSILAELGRECLGAVKIVDETGKAVEPEYRELSAKEVYALASEGATESAELVTKSHLSLTGASGKVGLYYDEKREKWYLPIGEAPSTHIVKQSHVRLKKIVANEQLCLLTAKYLGIDIPESFIITTDDNEENVLFATKRYDRKFVNGNRVLSGMPVPHRLHQEDFSQAMGIAASNKYEKNNEGYMKMLFDVIRSYSADPMADALRLWDICVFNYLIGNTDNHIKNLSLLYSEDLKSIRLAPAYDIVSTMIYESSTENMAIGINGIYNINEITRESFEKATVQIGIGTKLAMKKFDAMVRKFSDAMNQAKAELKQQGFEQVEQISEQIMKKGGIRNMTL</sequence>
<evidence type="ECO:0000313" key="6">
    <source>
        <dbReference type="EMBL" id="RHN19118.1"/>
    </source>
</evidence>
<proteinExistence type="inferred from homology"/>
<dbReference type="Proteomes" id="UP000285652">
    <property type="component" value="Unassembled WGS sequence"/>
</dbReference>
<dbReference type="PANTHER" id="PTHR37419:SF1">
    <property type="entry name" value="SERINE_THREONINE-PROTEIN KINASE TOXIN HIPA"/>
    <property type="match status" value="1"/>
</dbReference>